<proteinExistence type="predicted"/>
<sequence>MSVIPIPDRISFSLYDVLRDSFGTNTLYFLFSTDLIHFLKWFLQTTSSRPCNPFSGRTSIIETDSL</sequence>
<organism evidence="1">
    <name type="scientific">Anguilla anguilla</name>
    <name type="common">European freshwater eel</name>
    <name type="synonym">Muraena anguilla</name>
    <dbReference type="NCBI Taxonomy" id="7936"/>
    <lineage>
        <taxon>Eukaryota</taxon>
        <taxon>Metazoa</taxon>
        <taxon>Chordata</taxon>
        <taxon>Craniata</taxon>
        <taxon>Vertebrata</taxon>
        <taxon>Euteleostomi</taxon>
        <taxon>Actinopterygii</taxon>
        <taxon>Neopterygii</taxon>
        <taxon>Teleostei</taxon>
        <taxon>Anguilliformes</taxon>
        <taxon>Anguillidae</taxon>
        <taxon>Anguilla</taxon>
    </lineage>
</organism>
<accession>A0A0E9RXL5</accession>
<protein>
    <submittedName>
        <fullName evidence="1">Uncharacterized protein</fullName>
    </submittedName>
</protein>
<reference evidence="1" key="2">
    <citation type="journal article" date="2015" name="Fish Shellfish Immunol.">
        <title>Early steps in the European eel (Anguilla anguilla)-Vibrio vulnificus interaction in the gills: Role of the RtxA13 toxin.</title>
        <authorList>
            <person name="Callol A."/>
            <person name="Pajuelo D."/>
            <person name="Ebbesson L."/>
            <person name="Teles M."/>
            <person name="MacKenzie S."/>
            <person name="Amaro C."/>
        </authorList>
    </citation>
    <scope>NUCLEOTIDE SEQUENCE</scope>
</reference>
<dbReference type="EMBL" id="GBXM01074985">
    <property type="protein sequence ID" value="JAH33592.1"/>
    <property type="molecule type" value="Transcribed_RNA"/>
</dbReference>
<reference evidence="1" key="1">
    <citation type="submission" date="2014-11" db="EMBL/GenBank/DDBJ databases">
        <authorList>
            <person name="Amaro Gonzalez C."/>
        </authorList>
    </citation>
    <scope>NUCLEOTIDE SEQUENCE</scope>
</reference>
<dbReference type="AlphaFoldDB" id="A0A0E9RXL5"/>
<name>A0A0E9RXL5_ANGAN</name>
<evidence type="ECO:0000313" key="1">
    <source>
        <dbReference type="EMBL" id="JAH33592.1"/>
    </source>
</evidence>